<dbReference type="GO" id="GO:0016747">
    <property type="term" value="F:acyltransferase activity, transferring groups other than amino-acyl groups"/>
    <property type="evidence" value="ECO:0007669"/>
    <property type="project" value="TreeGrafter"/>
</dbReference>
<dbReference type="PANTHER" id="PTHR48098">
    <property type="entry name" value="ENTEROCHELIN ESTERASE-RELATED"/>
    <property type="match status" value="1"/>
</dbReference>
<evidence type="ECO:0000313" key="1">
    <source>
        <dbReference type="EMBL" id="TCN73006.1"/>
    </source>
</evidence>
<dbReference type="InterPro" id="IPR029058">
    <property type="entry name" value="AB_hydrolase_fold"/>
</dbReference>
<dbReference type="Proteomes" id="UP000294830">
    <property type="component" value="Unassembled WGS sequence"/>
</dbReference>
<dbReference type="InterPro" id="IPR000801">
    <property type="entry name" value="Esterase-like"/>
</dbReference>
<dbReference type="RefSeq" id="WP_131837791.1">
    <property type="nucleotide sequence ID" value="NZ_SLWB01000001.1"/>
</dbReference>
<dbReference type="GO" id="GO:0016787">
    <property type="term" value="F:hydrolase activity"/>
    <property type="evidence" value="ECO:0007669"/>
    <property type="project" value="UniProtKB-KW"/>
</dbReference>
<dbReference type="Pfam" id="PF00756">
    <property type="entry name" value="Esterase"/>
    <property type="match status" value="1"/>
</dbReference>
<dbReference type="AlphaFoldDB" id="A0A4R2EWD5"/>
<protein>
    <submittedName>
        <fullName evidence="1">S-formylglutathione hydrolase FrmB</fullName>
    </submittedName>
</protein>
<keyword evidence="1" id="KW-0378">Hydrolase</keyword>
<gene>
    <name evidence="1" type="ORF">CLV25_101224</name>
</gene>
<dbReference type="Gene3D" id="3.40.50.1820">
    <property type="entry name" value="alpha/beta hydrolase"/>
    <property type="match status" value="1"/>
</dbReference>
<dbReference type="PANTHER" id="PTHR48098:SF1">
    <property type="entry name" value="DIACYLGLYCEROL ACYLTRANSFERASE_MYCOLYLTRANSFERASE AG85A"/>
    <property type="match status" value="1"/>
</dbReference>
<dbReference type="OrthoDB" id="9803578at2"/>
<evidence type="ECO:0000313" key="2">
    <source>
        <dbReference type="Proteomes" id="UP000294830"/>
    </source>
</evidence>
<organism evidence="1 2">
    <name type="scientific">Acetobacteroides hydrogenigenes</name>
    <dbReference type="NCBI Taxonomy" id="979970"/>
    <lineage>
        <taxon>Bacteria</taxon>
        <taxon>Pseudomonadati</taxon>
        <taxon>Bacteroidota</taxon>
        <taxon>Bacteroidia</taxon>
        <taxon>Bacteroidales</taxon>
        <taxon>Rikenellaceae</taxon>
        <taxon>Acetobacteroides</taxon>
    </lineage>
</organism>
<sequence length="259" mass="29838">MILQGNLFSQKLEMETSITIVAPDKHTGSPYKVVYLLHGLCGRSGDWVDYTMLPNYAKDYDAVFIMPEVARSFYTDMRYGLSYQSYVSEELPLMVSNLFNISKRREDAAVIGASMGGYGALKCVLSKPEQYGFCGAFSSPCLMLKEHLEYSEGAKRFEELFGERLFKDFQAAFGEKIEWNPKEDVVELAKEAKNKPNKPQLYLACGTEDFLHNDNKRYQGLLQELGYDSTFEDWQGNHNWTFFDEALKRALKHWLEENR</sequence>
<name>A0A4R2EWD5_9BACT</name>
<reference evidence="1 2" key="1">
    <citation type="submission" date="2019-03" db="EMBL/GenBank/DDBJ databases">
        <title>Genomic Encyclopedia of Archaeal and Bacterial Type Strains, Phase II (KMG-II): from individual species to whole genera.</title>
        <authorList>
            <person name="Goeker M."/>
        </authorList>
    </citation>
    <scope>NUCLEOTIDE SEQUENCE [LARGE SCALE GENOMIC DNA]</scope>
    <source>
        <strain evidence="1 2">RL-C</strain>
    </source>
</reference>
<comment type="caution">
    <text evidence="1">The sequence shown here is derived from an EMBL/GenBank/DDBJ whole genome shotgun (WGS) entry which is preliminary data.</text>
</comment>
<keyword evidence="2" id="KW-1185">Reference proteome</keyword>
<dbReference type="InterPro" id="IPR050583">
    <property type="entry name" value="Mycobacterial_A85_antigen"/>
</dbReference>
<dbReference type="EMBL" id="SLWB01000001">
    <property type="protein sequence ID" value="TCN73006.1"/>
    <property type="molecule type" value="Genomic_DNA"/>
</dbReference>
<accession>A0A4R2EWD5</accession>
<dbReference type="SUPFAM" id="SSF53474">
    <property type="entry name" value="alpha/beta-Hydrolases"/>
    <property type="match status" value="1"/>
</dbReference>
<proteinExistence type="predicted"/>